<protein>
    <recommendedName>
        <fullName evidence="2">F-box domain-containing protein</fullName>
    </recommendedName>
</protein>
<dbReference type="AlphaFoldDB" id="A0A4Y7TXC0"/>
<proteinExistence type="predicted"/>
<feature type="domain" description="F-box" evidence="2">
    <location>
        <begin position="60"/>
        <end position="109"/>
    </location>
</feature>
<dbReference type="InterPro" id="IPR036047">
    <property type="entry name" value="F-box-like_dom_sf"/>
</dbReference>
<dbReference type="EMBL" id="QPFP01000002">
    <property type="protein sequence ID" value="TEB38614.1"/>
    <property type="molecule type" value="Genomic_DNA"/>
</dbReference>
<dbReference type="PROSITE" id="PS50181">
    <property type="entry name" value="FBOX"/>
    <property type="match status" value="1"/>
</dbReference>
<evidence type="ECO:0000313" key="3">
    <source>
        <dbReference type="EMBL" id="TEB38614.1"/>
    </source>
</evidence>
<gene>
    <name evidence="3" type="ORF">FA13DRAFT_1847690</name>
</gene>
<reference evidence="3 4" key="1">
    <citation type="journal article" date="2019" name="Nat. Ecol. Evol.">
        <title>Megaphylogeny resolves global patterns of mushroom evolution.</title>
        <authorList>
            <person name="Varga T."/>
            <person name="Krizsan K."/>
            <person name="Foldi C."/>
            <person name="Dima B."/>
            <person name="Sanchez-Garcia M."/>
            <person name="Sanchez-Ramirez S."/>
            <person name="Szollosi G.J."/>
            <person name="Szarkandi J.G."/>
            <person name="Papp V."/>
            <person name="Albert L."/>
            <person name="Andreopoulos W."/>
            <person name="Angelini C."/>
            <person name="Antonin V."/>
            <person name="Barry K.W."/>
            <person name="Bougher N.L."/>
            <person name="Buchanan P."/>
            <person name="Buyck B."/>
            <person name="Bense V."/>
            <person name="Catcheside P."/>
            <person name="Chovatia M."/>
            <person name="Cooper J."/>
            <person name="Damon W."/>
            <person name="Desjardin D."/>
            <person name="Finy P."/>
            <person name="Geml J."/>
            <person name="Haridas S."/>
            <person name="Hughes K."/>
            <person name="Justo A."/>
            <person name="Karasinski D."/>
            <person name="Kautmanova I."/>
            <person name="Kiss B."/>
            <person name="Kocsube S."/>
            <person name="Kotiranta H."/>
            <person name="LaButti K.M."/>
            <person name="Lechner B.E."/>
            <person name="Liimatainen K."/>
            <person name="Lipzen A."/>
            <person name="Lukacs Z."/>
            <person name="Mihaltcheva S."/>
            <person name="Morgado L.N."/>
            <person name="Niskanen T."/>
            <person name="Noordeloos M.E."/>
            <person name="Ohm R.A."/>
            <person name="Ortiz-Santana B."/>
            <person name="Ovrebo C."/>
            <person name="Racz N."/>
            <person name="Riley R."/>
            <person name="Savchenko A."/>
            <person name="Shiryaev A."/>
            <person name="Soop K."/>
            <person name="Spirin V."/>
            <person name="Szebenyi C."/>
            <person name="Tomsovsky M."/>
            <person name="Tulloss R.E."/>
            <person name="Uehling J."/>
            <person name="Grigoriev I.V."/>
            <person name="Vagvolgyi C."/>
            <person name="Papp T."/>
            <person name="Martin F.M."/>
            <person name="Miettinen O."/>
            <person name="Hibbett D.S."/>
            <person name="Nagy L.G."/>
        </authorList>
    </citation>
    <scope>NUCLEOTIDE SEQUENCE [LARGE SCALE GENOMIC DNA]</scope>
    <source>
        <strain evidence="3 4">FP101781</strain>
    </source>
</reference>
<accession>A0A4Y7TXC0</accession>
<dbReference type="SMART" id="SM00256">
    <property type="entry name" value="FBOX"/>
    <property type="match status" value="1"/>
</dbReference>
<evidence type="ECO:0000256" key="1">
    <source>
        <dbReference type="SAM" id="MobiDB-lite"/>
    </source>
</evidence>
<keyword evidence="4" id="KW-1185">Reference proteome</keyword>
<dbReference type="CDD" id="cd09917">
    <property type="entry name" value="F-box_SF"/>
    <property type="match status" value="1"/>
</dbReference>
<name>A0A4Y7TXC0_COPMI</name>
<dbReference type="Pfam" id="PF12937">
    <property type="entry name" value="F-box-like"/>
    <property type="match status" value="1"/>
</dbReference>
<evidence type="ECO:0000259" key="2">
    <source>
        <dbReference type="PROSITE" id="PS50181"/>
    </source>
</evidence>
<dbReference type="OrthoDB" id="2322499at2759"/>
<feature type="compositionally biased region" description="Polar residues" evidence="1">
    <location>
        <begin position="1"/>
        <end position="12"/>
    </location>
</feature>
<dbReference type="SUPFAM" id="SSF81383">
    <property type="entry name" value="F-box domain"/>
    <property type="match status" value="1"/>
</dbReference>
<feature type="region of interest" description="Disordered" evidence="1">
    <location>
        <begin position="1"/>
        <end position="55"/>
    </location>
</feature>
<organism evidence="3 4">
    <name type="scientific">Coprinellus micaceus</name>
    <name type="common">Glistening ink-cap mushroom</name>
    <name type="synonym">Coprinus micaceus</name>
    <dbReference type="NCBI Taxonomy" id="71717"/>
    <lineage>
        <taxon>Eukaryota</taxon>
        <taxon>Fungi</taxon>
        <taxon>Dikarya</taxon>
        <taxon>Basidiomycota</taxon>
        <taxon>Agaricomycotina</taxon>
        <taxon>Agaricomycetes</taxon>
        <taxon>Agaricomycetidae</taxon>
        <taxon>Agaricales</taxon>
        <taxon>Agaricineae</taxon>
        <taxon>Psathyrellaceae</taxon>
        <taxon>Coprinellus</taxon>
    </lineage>
</organism>
<evidence type="ECO:0000313" key="4">
    <source>
        <dbReference type="Proteomes" id="UP000298030"/>
    </source>
</evidence>
<sequence length="763" mass="87633">MDTDPVASSSGLRQLRERKKRKYDFDDSSSDEEQMQQKRAARRKSSGTPSTHRNKRSGKLACFVDMPLDVLHEIFGHLHPYDLLRLTRTTKEFRRILLHKSSISTWRATFDDVSPLPDCPSEMSEPAWANLVFSPHCHFCSATGVRHVEWKFRMRICSKCSPSQLIEVDSNGTLSELYRDIPGGLGPLPGMVDGLQDMFTLLPNRLGKRYKRVFLRRQLVEFRDVAQNLSTAEEKSTFLKNQYDWTQELNMHAANCEAWAHNQADDRSEELTRLRKERQTAIVKKFEELGFRDDIHWRGAFLSRENFANKPQRLTDRIWKNIKPEALRWIEGVRQQRQNENHKLLVLSRKGIASKYLRNYKNARLPCTDIFPEPPDFCEFEPVKRLCHQPVDVPVDLPTFDSLNKLMPELLKTWREKVHAGIRDVLLKSMTATFTPGQFNLPDWTNDPVALRRKMALATTVFVCERCNGNGTQTPHPLALLALDIYDYEDEYFDFDDAPRAVKPLFYPEVMAHPCLTRFPLRNSFLLSFLDYEASPTTRPNKDPSVDLEGRIKQRQKWIGDYLRLDKHAAKVAEKVVALAGLDPASATTEDMDRLDARFQCTDCPYIPRIRGPTPPVDENGEQDDPDIVLGPEKLPVMTWRLAVKHQIDRHVQGVNPGSMMLPAALRQPTIYMGTLRLLPPTSPALVGITAKEKEKLETVAEVWCCALCRDTPQEDDGPVTLPEVKIHVKRTHRIDEPTVDRDFYKHFAAKDLANTQECVVAV</sequence>
<dbReference type="Proteomes" id="UP000298030">
    <property type="component" value="Unassembled WGS sequence"/>
</dbReference>
<dbReference type="InterPro" id="IPR001810">
    <property type="entry name" value="F-box_dom"/>
</dbReference>
<comment type="caution">
    <text evidence="3">The sequence shown here is derived from an EMBL/GenBank/DDBJ whole genome shotgun (WGS) entry which is preliminary data.</text>
</comment>